<gene>
    <name evidence="2" type="ORF">JAO75_01020</name>
</gene>
<sequence>MKIVIFGLTVSSSWGNGHATLWRGLIRALAKRGHRIVFFEKDVPYYAANRDLFEIPGGELVLYQEWADIRSRAETALADADVAMTTSYCPDGIAASQLLLDASRATRVFYDLDTPVTFSRLEAGEPITYIGSQGLRDFDLVLSYTGGRALDRLQSELGARRVAPLYGHVDPDVHYPVKPAGHYVSDLSYLGTYAADRQVALQRLFIDPAGLRPKQRFLIGGAQYPDDFPWQPNIHFVQHLPPPEHPAFFSSSRLTLNITRQAMADMGWCPSGRLFEAAACGTPILSDRWEGLDSFFEPGREILIAETSQDTVRALDLTDAELKRIATAGRERVLAEHTSAHRARELEILLEGASSVTSSTGDPVAMMEA</sequence>
<evidence type="ECO:0000259" key="1">
    <source>
        <dbReference type="Pfam" id="PF13524"/>
    </source>
</evidence>
<keyword evidence="3" id="KW-1185">Reference proteome</keyword>
<reference evidence="3" key="1">
    <citation type="submission" date="2020-12" db="EMBL/GenBank/DDBJ databases">
        <title>Hymenobacter sp.</title>
        <authorList>
            <person name="Kim M.K."/>
        </authorList>
    </citation>
    <scope>NUCLEOTIDE SEQUENCE [LARGE SCALE GENOMIC DNA]</scope>
    <source>
        <strain evidence="3">BT325</strain>
    </source>
</reference>
<dbReference type="Gene3D" id="3.40.50.2000">
    <property type="entry name" value="Glycogen Phosphorylase B"/>
    <property type="match status" value="1"/>
</dbReference>
<dbReference type="SUPFAM" id="SSF53756">
    <property type="entry name" value="UDP-Glycosyltransferase/glycogen phosphorylase"/>
    <property type="match status" value="1"/>
</dbReference>
<feature type="domain" description="Spore protein YkvP/CgeB glycosyl transferase-like" evidence="1">
    <location>
        <begin position="203"/>
        <end position="346"/>
    </location>
</feature>
<organism evidence="2 3">
    <name type="scientific">Microvirga splendida</name>
    <dbReference type="NCBI Taxonomy" id="2795727"/>
    <lineage>
        <taxon>Bacteria</taxon>
        <taxon>Pseudomonadati</taxon>
        <taxon>Pseudomonadota</taxon>
        <taxon>Alphaproteobacteria</taxon>
        <taxon>Hyphomicrobiales</taxon>
        <taxon>Methylobacteriaceae</taxon>
        <taxon>Microvirga</taxon>
    </lineage>
</organism>
<evidence type="ECO:0000313" key="3">
    <source>
        <dbReference type="Proteomes" id="UP000620670"/>
    </source>
</evidence>
<proteinExistence type="predicted"/>
<dbReference type="EMBL" id="JAELXT010000001">
    <property type="protein sequence ID" value="MBJ6123976.1"/>
    <property type="molecule type" value="Genomic_DNA"/>
</dbReference>
<evidence type="ECO:0000313" key="2">
    <source>
        <dbReference type="EMBL" id="MBJ6123976.1"/>
    </source>
</evidence>
<accession>A0ABS0XVA7</accession>
<dbReference type="InterPro" id="IPR055259">
    <property type="entry name" value="YkvP/CgeB_Glyco_trans-like"/>
</dbReference>
<dbReference type="RefSeq" id="WP_199045893.1">
    <property type="nucleotide sequence ID" value="NZ_JAELXT010000001.1"/>
</dbReference>
<protein>
    <submittedName>
        <fullName evidence="2">Glycosyltransferase</fullName>
    </submittedName>
</protein>
<comment type="caution">
    <text evidence="2">The sequence shown here is derived from an EMBL/GenBank/DDBJ whole genome shotgun (WGS) entry which is preliminary data.</text>
</comment>
<name>A0ABS0XVA7_9HYPH</name>
<dbReference type="Pfam" id="PF13524">
    <property type="entry name" value="Glyco_trans_1_2"/>
    <property type="match status" value="1"/>
</dbReference>
<dbReference type="Proteomes" id="UP000620670">
    <property type="component" value="Unassembled WGS sequence"/>
</dbReference>